<dbReference type="Proteomes" id="UP001385499">
    <property type="component" value="Unassembled WGS sequence"/>
</dbReference>
<dbReference type="RefSeq" id="WP_340277330.1">
    <property type="nucleotide sequence ID" value="NZ_JBAKIA010000023.1"/>
</dbReference>
<sequence length="745" mass="84497">MPKTSSVIDDIHLAYPALGESADWLLDLVLRKDSGEFAGLRKRLSPLVEEAGAEMRRGNAAKAANYISLAIVVDPKKTRELLGSTGIFRASKYNFDIRIPVDVVDRLVGEAAPLSMPPPIVQYLTSVALLLKAGKEVERLNKSLEGFLVRNRKTVLKSVVAVADSLFMAEHKGHPAFSSDKFAGYSKEELAEATSYIIHVFDRCVGISDEHFNNMGETGISRGLYSKILIRAAKIRAYCEAEILLDGFHYECERRGTMVRIVPPSPELEKSIRLGYAMSDQEGQPSIIARIRAIREGEVSILSLADSIYERSADDVVFVKHEPFSRYAFKFPDTPQFSGFFNQDGFTIEERLYLQEVLRTELVTWDDLKDFQFEGGVTFEGMLKVQRLFRFLARIASNHLLPRLETESEQVYRSLVPVFSKQKLQELLGWCVGKEEAESILRLMAFGTGSHGIIDIQYRPILDGGSHYLVPLHIAGSTNWYRNFAHTEKRRVVEKIEDDGTVKKLASCLRVASSMVQTEYETKLSGQKVELDVLCRFEDFLFIFENKHSLLPCNTFELRTSYKHMKTAATQLSKITNILSDEKTELELYRRLGWKVEPAKEVVTCIVSCNGMFSGLRMDGHPVRRFQELINMIETGYVSLNSVSVTQDEQGLDVTNDAVRQYYLWNSPSLRPQFLRDYIERDLLQGQMFDAMVELNRSFNLDRWQLEFQSYALDLDKVIEALDSLMTSDNRSATPVSRSETSPAS</sequence>
<gene>
    <name evidence="1" type="ORF">V6575_21395</name>
</gene>
<evidence type="ECO:0000313" key="2">
    <source>
        <dbReference type="Proteomes" id="UP001385499"/>
    </source>
</evidence>
<dbReference type="EMBL" id="JBAKIA010000023">
    <property type="protein sequence ID" value="MEJ8476649.1"/>
    <property type="molecule type" value="Genomic_DNA"/>
</dbReference>
<proteinExistence type="predicted"/>
<protein>
    <submittedName>
        <fullName evidence="1">Uncharacterized protein</fullName>
    </submittedName>
</protein>
<name>A0ABU8TR60_9HYPH</name>
<organism evidence="1 2">
    <name type="scientific">Roseibium algae</name>
    <dbReference type="NCBI Taxonomy" id="3123038"/>
    <lineage>
        <taxon>Bacteria</taxon>
        <taxon>Pseudomonadati</taxon>
        <taxon>Pseudomonadota</taxon>
        <taxon>Alphaproteobacteria</taxon>
        <taxon>Hyphomicrobiales</taxon>
        <taxon>Stappiaceae</taxon>
        <taxon>Roseibium</taxon>
    </lineage>
</organism>
<comment type="caution">
    <text evidence="1">The sequence shown here is derived from an EMBL/GenBank/DDBJ whole genome shotgun (WGS) entry which is preliminary data.</text>
</comment>
<keyword evidence="2" id="KW-1185">Reference proteome</keyword>
<accession>A0ABU8TR60</accession>
<reference evidence="1 2" key="1">
    <citation type="submission" date="2024-02" db="EMBL/GenBank/DDBJ databases">
        <title>Roseibium algae sp. nov., isolated from marine alga (Grateloupia sp.), showing potential in myo-inositol conversion.</title>
        <authorList>
            <person name="Wang Y."/>
        </authorList>
    </citation>
    <scope>NUCLEOTIDE SEQUENCE [LARGE SCALE GENOMIC DNA]</scope>
    <source>
        <strain evidence="1 2">H3510</strain>
    </source>
</reference>
<evidence type="ECO:0000313" key="1">
    <source>
        <dbReference type="EMBL" id="MEJ8476649.1"/>
    </source>
</evidence>